<dbReference type="Gene3D" id="1.10.1660.10">
    <property type="match status" value="1"/>
</dbReference>
<dbReference type="STRING" id="1121455.SAMN02745728_01375"/>
<dbReference type="InterPro" id="IPR000551">
    <property type="entry name" value="MerR-type_HTH_dom"/>
</dbReference>
<dbReference type="GO" id="GO:0003677">
    <property type="term" value="F:DNA binding"/>
    <property type="evidence" value="ECO:0007669"/>
    <property type="project" value="InterPro"/>
</dbReference>
<dbReference type="RefSeq" id="WP_072697059.1">
    <property type="nucleotide sequence ID" value="NZ_FRDI01000005.1"/>
</dbReference>
<evidence type="ECO:0000313" key="3">
    <source>
        <dbReference type="EMBL" id="SHN63447.1"/>
    </source>
</evidence>
<evidence type="ECO:0000256" key="1">
    <source>
        <dbReference type="SAM" id="MobiDB-lite"/>
    </source>
</evidence>
<dbReference type="Proteomes" id="UP000186469">
    <property type="component" value="Unassembled WGS sequence"/>
</dbReference>
<evidence type="ECO:0000313" key="4">
    <source>
        <dbReference type="Proteomes" id="UP000186469"/>
    </source>
</evidence>
<dbReference type="AlphaFoldDB" id="A0A1M7SY84"/>
<dbReference type="GO" id="GO:0006355">
    <property type="term" value="P:regulation of DNA-templated transcription"/>
    <property type="evidence" value="ECO:0007669"/>
    <property type="project" value="InterPro"/>
</dbReference>
<dbReference type="OrthoDB" id="5448756at2"/>
<dbReference type="EMBL" id="FRDI01000005">
    <property type="protein sequence ID" value="SHN63447.1"/>
    <property type="molecule type" value="Genomic_DNA"/>
</dbReference>
<feature type="compositionally biased region" description="Polar residues" evidence="1">
    <location>
        <begin position="145"/>
        <end position="158"/>
    </location>
</feature>
<evidence type="ECO:0000259" key="2">
    <source>
        <dbReference type="Pfam" id="PF13411"/>
    </source>
</evidence>
<organism evidence="3 4">
    <name type="scientific">Desulfovibrio litoralis DSM 11393</name>
    <dbReference type="NCBI Taxonomy" id="1121455"/>
    <lineage>
        <taxon>Bacteria</taxon>
        <taxon>Pseudomonadati</taxon>
        <taxon>Thermodesulfobacteriota</taxon>
        <taxon>Desulfovibrionia</taxon>
        <taxon>Desulfovibrionales</taxon>
        <taxon>Desulfovibrionaceae</taxon>
        <taxon>Desulfovibrio</taxon>
    </lineage>
</organism>
<gene>
    <name evidence="3" type="ORF">SAMN02745728_01375</name>
</gene>
<dbReference type="Pfam" id="PF13411">
    <property type="entry name" value="MerR_1"/>
    <property type="match status" value="1"/>
</dbReference>
<feature type="region of interest" description="Disordered" evidence="1">
    <location>
        <begin position="145"/>
        <end position="167"/>
    </location>
</feature>
<keyword evidence="4" id="KW-1185">Reference proteome</keyword>
<protein>
    <submittedName>
        <fullName evidence="3">MerR HTH family regulatory protein</fullName>
    </submittedName>
</protein>
<name>A0A1M7SY84_9BACT</name>
<dbReference type="InterPro" id="IPR009061">
    <property type="entry name" value="DNA-bd_dom_put_sf"/>
</dbReference>
<feature type="domain" description="HTH merR-type" evidence="2">
    <location>
        <begin position="16"/>
        <end position="83"/>
    </location>
</feature>
<dbReference type="SUPFAM" id="SSF46955">
    <property type="entry name" value="Putative DNA-binding domain"/>
    <property type="match status" value="1"/>
</dbReference>
<reference evidence="3 4" key="1">
    <citation type="submission" date="2016-12" db="EMBL/GenBank/DDBJ databases">
        <authorList>
            <person name="Song W.-J."/>
            <person name="Kurnit D.M."/>
        </authorList>
    </citation>
    <scope>NUCLEOTIDE SEQUENCE [LARGE SCALE GENOMIC DNA]</scope>
    <source>
        <strain evidence="3 4">DSM 11393</strain>
    </source>
</reference>
<proteinExistence type="predicted"/>
<accession>A0A1M7SY84</accession>
<sequence length="382" mass="43245">MSEKTHNKNDSPPSLTHKGLAEFLGVSETTVKSYRRKFPDCIPVANMGKPIRFTPEAVKVCLKIRDFFEQGMSIIEVRERLSQEFSWISAKAEKTQTNQNAIDKEQTPQDVKNILGSLSKAMITITQQQNTILKKVQRLEEKVQIETSSTPENTQQHFDSTRENHGNITERLEKYEEKLNSLSRSFDNISTQLSGLVQDMIAPILGQKIEQSLEYALNKKFNNLSGSDDNNQLQPQKATVMSFPKSTDVDQLINVDQPTTGINEQPPRELLALPLIIRSLKGEYISVADKSKGRFSLNDLKAILAYNSPPPNNFVLRWEKDTAGWWFVIEQTKNEHPRCLRLLLVESNTQKGESVVIATRITDNGTDVHPSELLPFIHGLSE</sequence>